<accession>A0A0D5NQK1</accession>
<dbReference type="KEGG" id="pbj:VN24_03100"/>
<dbReference type="GO" id="GO:0009088">
    <property type="term" value="P:threonine biosynthetic process"/>
    <property type="evidence" value="ECO:0007669"/>
    <property type="project" value="TreeGrafter"/>
</dbReference>
<dbReference type="InterPro" id="IPR011009">
    <property type="entry name" value="Kinase-like_dom_sf"/>
</dbReference>
<evidence type="ECO:0000259" key="2">
    <source>
        <dbReference type="Pfam" id="PF01636"/>
    </source>
</evidence>
<dbReference type="STRING" id="1126833.VN24_03100"/>
<comment type="similarity">
    <text evidence="1">Belongs to the pseudomonas-type ThrB family.</text>
</comment>
<evidence type="ECO:0000256" key="1">
    <source>
        <dbReference type="ARBA" id="ARBA00038240"/>
    </source>
</evidence>
<name>A0A0D5NQK1_9BACL</name>
<dbReference type="Gene3D" id="3.90.1200.10">
    <property type="match status" value="1"/>
</dbReference>
<feature type="domain" description="Aminoglycoside phosphotransferase" evidence="2">
    <location>
        <begin position="47"/>
        <end position="288"/>
    </location>
</feature>
<dbReference type="GO" id="GO:0004413">
    <property type="term" value="F:homoserine kinase activity"/>
    <property type="evidence" value="ECO:0007669"/>
    <property type="project" value="TreeGrafter"/>
</dbReference>
<proteinExistence type="inferred from homology"/>
<dbReference type="InterPro" id="IPR050249">
    <property type="entry name" value="Pseudomonas-type_ThrB"/>
</dbReference>
<dbReference type="AlphaFoldDB" id="A0A0D5NQK1"/>
<dbReference type="PANTHER" id="PTHR21064:SF6">
    <property type="entry name" value="AMINOGLYCOSIDE PHOSPHOTRANSFERASE DOMAIN-CONTAINING PROTEIN"/>
    <property type="match status" value="1"/>
</dbReference>
<reference evidence="4" key="2">
    <citation type="submission" date="2015-03" db="EMBL/GenBank/DDBJ databases">
        <title>Genome sequence of Paenibacillus beijingensis strain DSM 24997T.</title>
        <authorList>
            <person name="Kwak Y."/>
            <person name="Shin J.-H."/>
        </authorList>
    </citation>
    <scope>NUCLEOTIDE SEQUENCE [LARGE SCALE GENOMIC DNA]</scope>
    <source>
        <strain evidence="4">DSM 24997</strain>
    </source>
</reference>
<dbReference type="EMBL" id="CP011058">
    <property type="protein sequence ID" value="AJY77460.1"/>
    <property type="molecule type" value="Genomic_DNA"/>
</dbReference>
<reference evidence="3 4" key="1">
    <citation type="journal article" date="2015" name="J. Biotechnol.">
        <title>Complete genome sequence of Paenibacillus beijingensis 7188(T) (=DSM 24997(T)), a novel rhizobacterium from jujube garden soil.</title>
        <authorList>
            <person name="Kwak Y."/>
            <person name="Shin J.H."/>
        </authorList>
    </citation>
    <scope>NUCLEOTIDE SEQUENCE [LARGE SCALE GENOMIC DNA]</scope>
    <source>
        <strain evidence="3 4">DSM 24997</strain>
    </source>
</reference>
<protein>
    <recommendedName>
        <fullName evidence="2">Aminoglycoside phosphotransferase domain-containing protein</fullName>
    </recommendedName>
</protein>
<dbReference type="Pfam" id="PF01636">
    <property type="entry name" value="APH"/>
    <property type="match status" value="1"/>
</dbReference>
<dbReference type="HOGENOM" id="CLU_044821_2_0_9"/>
<evidence type="ECO:0000313" key="4">
    <source>
        <dbReference type="Proteomes" id="UP000032633"/>
    </source>
</evidence>
<gene>
    <name evidence="3" type="ORF">VN24_03100</name>
</gene>
<dbReference type="InterPro" id="IPR002575">
    <property type="entry name" value="Aminoglycoside_PTrfase"/>
</dbReference>
<dbReference type="OrthoDB" id="4030632at2"/>
<sequence>MTESRCVMKITNQVISDPLDFLNQIAQRAMLLYPVSSRSTIRLLNYSENATYLIEDTETGDRAILRINRPGYHIKEELEAELIWMEAIRSHSSIVVPEPITGSNGELVQLVSAGHDGQDPYHCVMFTFLAGSAPDEENESRLEIQFAKLGEITAHLHNHTSMWKDSGQLSRPTWDYETMLGSKPKWGRWQDGLDMTPERVEVLKQAAGNVSQRLSRFGKTPDRFGLVHADLRLANLLVEDEQIKVIDFDDCGFSWFLYDLASALSFMEHKDCVPNLIRAWLKGYETVRTISDEEKEEIPTFIMLRRLTLVAWVGSHSDSETAQELGAEFTHKTVELAEQYLLDRRLN</sequence>
<organism evidence="3 4">
    <name type="scientific">Paenibacillus beijingensis</name>
    <dbReference type="NCBI Taxonomy" id="1126833"/>
    <lineage>
        <taxon>Bacteria</taxon>
        <taxon>Bacillati</taxon>
        <taxon>Bacillota</taxon>
        <taxon>Bacilli</taxon>
        <taxon>Bacillales</taxon>
        <taxon>Paenibacillaceae</taxon>
        <taxon>Paenibacillus</taxon>
    </lineage>
</organism>
<dbReference type="PANTHER" id="PTHR21064">
    <property type="entry name" value="AMINOGLYCOSIDE PHOSPHOTRANSFERASE DOMAIN-CONTAINING PROTEIN-RELATED"/>
    <property type="match status" value="1"/>
</dbReference>
<keyword evidence="4" id="KW-1185">Reference proteome</keyword>
<dbReference type="Proteomes" id="UP000032633">
    <property type="component" value="Chromosome"/>
</dbReference>
<evidence type="ECO:0000313" key="3">
    <source>
        <dbReference type="EMBL" id="AJY77460.1"/>
    </source>
</evidence>
<dbReference type="SUPFAM" id="SSF56112">
    <property type="entry name" value="Protein kinase-like (PK-like)"/>
    <property type="match status" value="1"/>
</dbReference>
<dbReference type="PATRIC" id="fig|1126833.4.peg.689"/>